<dbReference type="GO" id="GO:0000398">
    <property type="term" value="P:mRNA splicing, via spliceosome"/>
    <property type="evidence" value="ECO:0007669"/>
    <property type="project" value="TreeGrafter"/>
</dbReference>
<proteinExistence type="predicted"/>
<reference evidence="6" key="1">
    <citation type="submission" date="2016-11" db="EMBL/GenBank/DDBJ databases">
        <authorList>
            <person name="Guldener U."/>
        </authorList>
    </citation>
    <scope>NUCLEOTIDE SEQUENCE [LARGE SCALE GENOMIC DNA]</scope>
</reference>
<feature type="domain" description="RRM" evidence="4">
    <location>
        <begin position="14"/>
        <end position="93"/>
    </location>
</feature>
<dbReference type="GO" id="GO:0003729">
    <property type="term" value="F:mRNA binding"/>
    <property type="evidence" value="ECO:0007669"/>
    <property type="project" value="TreeGrafter"/>
</dbReference>
<dbReference type="GO" id="GO:0017069">
    <property type="term" value="F:snRNA binding"/>
    <property type="evidence" value="ECO:0007669"/>
    <property type="project" value="TreeGrafter"/>
</dbReference>
<evidence type="ECO:0000256" key="2">
    <source>
        <dbReference type="ARBA" id="ARBA00023242"/>
    </source>
</evidence>
<dbReference type="VEuPathDB" id="FungiDB:HGUI_01316"/>
<dbReference type="InterPro" id="IPR000504">
    <property type="entry name" value="RRM_dom"/>
</dbReference>
<keyword evidence="2" id="KW-0539">Nucleus</keyword>
<dbReference type="InterPro" id="IPR051183">
    <property type="entry name" value="U1_U11-U12_snRNP_70-35kDa"/>
</dbReference>
<dbReference type="OrthoDB" id="410044at2759"/>
<sequence length="482" mass="55360">MKSNNSPSRSRPSCCIFVASLSLKLDDKVLLQTIKQNFQKFGDIKLIKVLRDAKNRPYAFVQYLNTEDADVAVQSSKGMILNNRPCRVEKAKVNRTLFIKQENVSPSNKFNIELIISDFSKHGEIEQVVSMVDFINLVKENKIEQPKDNVKTLIKDHVDIFQKAPAGSLNDNCWFLQFAYREDAITAHALYQNIKDEYLVHWAENIDLSNANEDSYNLVHNFKHLINYESNQSLNMNIHNTNLEIDVYSIFVGQLTQSCTHEALYEKFSKYGVITNLKLFTRNPKNCYAFITYDNNRSAGSAIETENHTYFNNKSIHVQYRELQHDNAESKHKQNRTYLKKQFSEPSTTLQKNQERIGQYNMYQGTTRNNMNSSGNIYSPNQQIPYGYNEVSMPILYSYSNQSDTYNSKAGSMSSLYSSSTPNSILSTNGMYPSSNSYQNMPYSRSSVDFLNSYPEDNKPVSSMINSLYNDVGQPMYSPSFP</sequence>
<name>A0A1L0AZZ4_9ASCO</name>
<evidence type="ECO:0000313" key="6">
    <source>
        <dbReference type="Proteomes" id="UP000183365"/>
    </source>
</evidence>
<dbReference type="InterPro" id="IPR035979">
    <property type="entry name" value="RBD_domain_sf"/>
</dbReference>
<dbReference type="Pfam" id="PF00076">
    <property type="entry name" value="RRM_1"/>
    <property type="match status" value="2"/>
</dbReference>
<dbReference type="PANTHER" id="PTHR13952:SF6">
    <property type="entry name" value="U11_U12 SMALL NUCLEAR RIBONUCLEOPROTEIN 35 KDA PROTEIN"/>
    <property type="match status" value="1"/>
</dbReference>
<feature type="domain" description="RRM" evidence="4">
    <location>
        <begin position="248"/>
        <end position="323"/>
    </location>
</feature>
<dbReference type="InterPro" id="IPR012677">
    <property type="entry name" value="Nucleotide-bd_a/b_plait_sf"/>
</dbReference>
<keyword evidence="6" id="KW-1185">Reference proteome</keyword>
<dbReference type="GO" id="GO:0071011">
    <property type="term" value="C:precatalytic spliceosome"/>
    <property type="evidence" value="ECO:0007669"/>
    <property type="project" value="TreeGrafter"/>
</dbReference>
<evidence type="ECO:0000256" key="3">
    <source>
        <dbReference type="PROSITE-ProRule" id="PRU00176"/>
    </source>
</evidence>
<evidence type="ECO:0000259" key="4">
    <source>
        <dbReference type="PROSITE" id="PS50102"/>
    </source>
</evidence>
<dbReference type="SUPFAM" id="SSF54928">
    <property type="entry name" value="RNA-binding domain, RBD"/>
    <property type="match status" value="2"/>
</dbReference>
<dbReference type="Gene3D" id="3.30.70.330">
    <property type="match status" value="3"/>
</dbReference>
<gene>
    <name evidence="5" type="ORF">HGUI_01316</name>
</gene>
<dbReference type="SMART" id="SM00360">
    <property type="entry name" value="RRM"/>
    <property type="match status" value="2"/>
</dbReference>
<comment type="subcellular location">
    <subcellularLocation>
        <location evidence="1">Nucleus</location>
    </subcellularLocation>
</comment>
<dbReference type="Proteomes" id="UP000183365">
    <property type="component" value="Unassembled WGS sequence"/>
</dbReference>
<dbReference type="EMBL" id="FQNF01000017">
    <property type="protein sequence ID" value="SGZ39116.1"/>
    <property type="molecule type" value="Genomic_DNA"/>
</dbReference>
<dbReference type="PROSITE" id="PS50102">
    <property type="entry name" value="RRM"/>
    <property type="match status" value="2"/>
</dbReference>
<accession>A0A1L0AZZ4</accession>
<dbReference type="PANTHER" id="PTHR13952">
    <property type="entry name" value="U1 SMALL NUCLEAR RIBONUCLEOPROTEIN 70 KD"/>
    <property type="match status" value="1"/>
</dbReference>
<protein>
    <recommendedName>
        <fullName evidence="4">RRM domain-containing protein</fullName>
    </recommendedName>
</protein>
<organism evidence="5 6">
    <name type="scientific">Hanseniaspora guilliermondii</name>
    <dbReference type="NCBI Taxonomy" id="56406"/>
    <lineage>
        <taxon>Eukaryota</taxon>
        <taxon>Fungi</taxon>
        <taxon>Dikarya</taxon>
        <taxon>Ascomycota</taxon>
        <taxon>Saccharomycotina</taxon>
        <taxon>Saccharomycetes</taxon>
        <taxon>Saccharomycodales</taxon>
        <taxon>Saccharomycodaceae</taxon>
        <taxon>Hanseniaspora</taxon>
    </lineage>
</organism>
<keyword evidence="3" id="KW-0694">RNA-binding</keyword>
<evidence type="ECO:0000313" key="5">
    <source>
        <dbReference type="EMBL" id="SGZ39116.1"/>
    </source>
</evidence>
<evidence type="ECO:0000256" key="1">
    <source>
        <dbReference type="ARBA" id="ARBA00004123"/>
    </source>
</evidence>
<dbReference type="AlphaFoldDB" id="A0A1L0AZZ4"/>